<keyword evidence="3" id="KW-0560">Oxidoreductase</keyword>
<dbReference type="Gene3D" id="3.50.50.60">
    <property type="entry name" value="FAD/NAD(P)-binding domain"/>
    <property type="match status" value="1"/>
</dbReference>
<evidence type="ECO:0000313" key="5">
    <source>
        <dbReference type="EMBL" id="CCU74255.1"/>
    </source>
</evidence>
<keyword evidence="6" id="KW-1185">Reference proteome</keyword>
<dbReference type="HOGENOM" id="CLU_009665_1_1_1"/>
<evidence type="ECO:0000256" key="1">
    <source>
        <dbReference type="ARBA" id="ARBA00022630"/>
    </source>
</evidence>
<evidence type="ECO:0000256" key="2">
    <source>
        <dbReference type="ARBA" id="ARBA00022827"/>
    </source>
</evidence>
<dbReference type="OrthoDB" id="655030at2759"/>
<evidence type="ECO:0000256" key="3">
    <source>
        <dbReference type="ARBA" id="ARBA00023002"/>
    </source>
</evidence>
<dbReference type="GO" id="GO:0071949">
    <property type="term" value="F:FAD binding"/>
    <property type="evidence" value="ECO:0007669"/>
    <property type="project" value="InterPro"/>
</dbReference>
<proteinExistence type="predicted"/>
<sequence length="434" mass="47997">MAEPQCRQMAPVTLSSLNKASFALDPASANYLHSPLTDVQSSDPRPRRPTHELAWIGGVKHVHAGQQIDIRGAGVQVIKRMGVEEAIRARTTREDGLLFIDANGRNKAEFPVRPGELSFTSEYEIVRESLVKVFFDATKANTEYIFGNHVTNLQQADDEKVSVTLDTGETRIFDLLIGADGMWSKIRKLAFPDIQDPSRFLGQYTSYFTIPYESQDSTYAKWYNAQGGRSILIRPDNSGCTRSFLSIISNEPAGYRQLSIPAQKAMMRRLFADAGWESERILDGMDKADDFYMQEIGQIRMPCWSRGRVVLLGDAGYCSSPISGMGTTLAIAGAYVLAGEISRAGKDFRSAFQGYESKMRPYVTKAQDLPPGVPAILNPQSKWGIKVFHSIIGLVAWSRIFSVVEKLSGAPEADKTFPTYEPISPDGAKVEPAC</sequence>
<dbReference type="PRINTS" id="PR00420">
    <property type="entry name" value="RNGMNOXGNASE"/>
</dbReference>
<dbReference type="InterPro" id="IPR051704">
    <property type="entry name" value="FAD_aromatic-hydroxylase"/>
</dbReference>
<dbReference type="InterPro" id="IPR036188">
    <property type="entry name" value="FAD/NAD-bd_sf"/>
</dbReference>
<organism evidence="5 6">
    <name type="scientific">Blumeria graminis f. sp. hordei (strain DH14)</name>
    <name type="common">Barley powdery mildew</name>
    <name type="synonym">Oidium monilioides f. sp. hordei</name>
    <dbReference type="NCBI Taxonomy" id="546991"/>
    <lineage>
        <taxon>Eukaryota</taxon>
        <taxon>Fungi</taxon>
        <taxon>Dikarya</taxon>
        <taxon>Ascomycota</taxon>
        <taxon>Pezizomycotina</taxon>
        <taxon>Leotiomycetes</taxon>
        <taxon>Erysiphales</taxon>
        <taxon>Erysiphaceae</taxon>
        <taxon>Blumeria</taxon>
        <taxon>Blumeria hordei</taxon>
    </lineage>
</organism>
<name>N1J4P8_BLUG1</name>
<keyword evidence="1" id="KW-0285">Flavoprotein</keyword>
<gene>
    <name evidence="5" type="ORF">BGHDH14_bgh03842</name>
</gene>
<comment type="caution">
    <text evidence="5">The sequence shown here is derived from an EMBL/GenBank/DDBJ whole genome shotgun (WGS) entry which is preliminary data.</text>
</comment>
<dbReference type="Gene3D" id="3.30.9.10">
    <property type="entry name" value="D-Amino Acid Oxidase, subunit A, domain 2"/>
    <property type="match status" value="1"/>
</dbReference>
<feature type="domain" description="FAD-binding" evidence="4">
    <location>
        <begin position="75"/>
        <end position="365"/>
    </location>
</feature>
<dbReference type="InterPro" id="IPR002938">
    <property type="entry name" value="FAD-bd"/>
</dbReference>
<dbReference type="PANTHER" id="PTHR46865:SF2">
    <property type="entry name" value="MONOOXYGENASE"/>
    <property type="match status" value="1"/>
</dbReference>
<dbReference type="AlphaFoldDB" id="N1J4P8"/>
<keyword evidence="2" id="KW-0274">FAD</keyword>
<dbReference type="GO" id="GO:0016491">
    <property type="term" value="F:oxidoreductase activity"/>
    <property type="evidence" value="ECO:0007669"/>
    <property type="project" value="UniProtKB-KW"/>
</dbReference>
<protein>
    <submittedName>
        <fullName evidence="5">Oxidoreductase</fullName>
    </submittedName>
</protein>
<dbReference type="eggNOG" id="KOG2614">
    <property type="taxonomic scope" value="Eukaryota"/>
</dbReference>
<dbReference type="PANTHER" id="PTHR46865">
    <property type="entry name" value="OXIDOREDUCTASE-RELATED"/>
    <property type="match status" value="1"/>
</dbReference>
<dbReference type="STRING" id="546991.N1J4P8"/>
<dbReference type="SUPFAM" id="SSF51905">
    <property type="entry name" value="FAD/NAD(P)-binding domain"/>
    <property type="match status" value="1"/>
</dbReference>
<accession>N1J4P8</accession>
<dbReference type="Pfam" id="PF01494">
    <property type="entry name" value="FAD_binding_3"/>
    <property type="match status" value="1"/>
</dbReference>
<evidence type="ECO:0000259" key="4">
    <source>
        <dbReference type="Pfam" id="PF01494"/>
    </source>
</evidence>
<evidence type="ECO:0000313" key="6">
    <source>
        <dbReference type="Proteomes" id="UP000015441"/>
    </source>
</evidence>
<dbReference type="EMBL" id="CAUH01000112">
    <property type="protein sequence ID" value="CCU74255.1"/>
    <property type="molecule type" value="Genomic_DNA"/>
</dbReference>
<dbReference type="InParanoid" id="N1J4P8"/>
<dbReference type="Proteomes" id="UP000015441">
    <property type="component" value="Unassembled WGS sequence"/>
</dbReference>
<reference evidence="5 6" key="1">
    <citation type="journal article" date="2010" name="Science">
        <title>Genome expansion and gene loss in powdery mildew fungi reveal tradeoffs in extreme parasitism.</title>
        <authorList>
            <person name="Spanu P.D."/>
            <person name="Abbott J.C."/>
            <person name="Amselem J."/>
            <person name="Burgis T.A."/>
            <person name="Soanes D.M."/>
            <person name="Stueber K."/>
            <person name="Ver Loren van Themaat E."/>
            <person name="Brown J.K.M."/>
            <person name="Butcher S.A."/>
            <person name="Gurr S.J."/>
            <person name="Lebrun M.-H."/>
            <person name="Ridout C.J."/>
            <person name="Schulze-Lefert P."/>
            <person name="Talbot N.J."/>
            <person name="Ahmadinejad N."/>
            <person name="Ametz C."/>
            <person name="Barton G.R."/>
            <person name="Benjdia M."/>
            <person name="Bidzinski P."/>
            <person name="Bindschedler L.V."/>
            <person name="Both M."/>
            <person name="Brewer M.T."/>
            <person name="Cadle-Davidson L."/>
            <person name="Cadle-Davidson M.M."/>
            <person name="Collemare J."/>
            <person name="Cramer R."/>
            <person name="Frenkel O."/>
            <person name="Godfrey D."/>
            <person name="Harriman J."/>
            <person name="Hoede C."/>
            <person name="King B.C."/>
            <person name="Klages S."/>
            <person name="Kleemann J."/>
            <person name="Knoll D."/>
            <person name="Koti P.S."/>
            <person name="Kreplak J."/>
            <person name="Lopez-Ruiz F.J."/>
            <person name="Lu X."/>
            <person name="Maekawa T."/>
            <person name="Mahanil S."/>
            <person name="Micali C."/>
            <person name="Milgroom M.G."/>
            <person name="Montana G."/>
            <person name="Noir S."/>
            <person name="O'Connell R.J."/>
            <person name="Oberhaensli S."/>
            <person name="Parlange F."/>
            <person name="Pedersen C."/>
            <person name="Quesneville H."/>
            <person name="Reinhardt R."/>
            <person name="Rott M."/>
            <person name="Sacristan S."/>
            <person name="Schmidt S.M."/>
            <person name="Schoen M."/>
            <person name="Skamnioti P."/>
            <person name="Sommer H."/>
            <person name="Stephens A."/>
            <person name="Takahara H."/>
            <person name="Thordal-Christensen H."/>
            <person name="Vigouroux M."/>
            <person name="Wessling R."/>
            <person name="Wicker T."/>
            <person name="Panstruga R."/>
        </authorList>
    </citation>
    <scope>NUCLEOTIDE SEQUENCE [LARGE SCALE GENOMIC DNA]</scope>
    <source>
        <strain evidence="5">DH14</strain>
    </source>
</reference>